<feature type="transmembrane region" description="Helical" evidence="4">
    <location>
        <begin position="211"/>
        <end position="229"/>
    </location>
</feature>
<reference evidence="6 7" key="1">
    <citation type="submission" date="2022-02" db="EMBL/GenBank/DDBJ databases">
        <title>The genome sequence of Shewanella sp. 3B26.</title>
        <authorList>
            <person name="Du J."/>
        </authorList>
    </citation>
    <scope>NUCLEOTIDE SEQUENCE [LARGE SCALE GENOMIC DNA]</scope>
    <source>
        <strain evidence="6 7">3B26</strain>
    </source>
</reference>
<feature type="transmembrane region" description="Helical" evidence="4">
    <location>
        <begin position="337"/>
        <end position="357"/>
    </location>
</feature>
<dbReference type="SUPFAM" id="SSF103473">
    <property type="entry name" value="MFS general substrate transporter"/>
    <property type="match status" value="1"/>
</dbReference>
<evidence type="ECO:0000259" key="5">
    <source>
        <dbReference type="PROSITE" id="PS50850"/>
    </source>
</evidence>
<feature type="transmembrane region" description="Helical" evidence="4">
    <location>
        <begin position="70"/>
        <end position="88"/>
    </location>
</feature>
<feature type="transmembrane region" description="Helical" evidence="4">
    <location>
        <begin position="41"/>
        <end position="61"/>
    </location>
</feature>
<feature type="transmembrane region" description="Helical" evidence="4">
    <location>
        <begin position="249"/>
        <end position="270"/>
    </location>
</feature>
<keyword evidence="3 4" id="KW-0472">Membrane</keyword>
<gene>
    <name evidence="6" type="ORF">MJ923_01935</name>
</gene>
<sequence length="397" mass="41599">MPLNVWLLTLAQALAMSATPIMVLLGGLVGAKIAPSAELATAPIAMMIVGLAASVIPVGLIGRRYGRRRVFLLGSVLGAIAGLAAAAGVHQQNFALFCLGALFLGSAGAVVQQYRFAAMEAVSPELAPKAASRVLLGGLVAAFLGPELAVLGAELVQGSYAGAFLLLSCVSLAAGGVLLAYRNESQWQASGLASATEADRSLTELLGQSQLWVALGAAAIGYGMMSLIMTATPLHMHHMEHHSLADTKWVIQSHIVAMYLPSLFSGMLIARFGHGNMMLAGLTAYGATIAMALSGSELLNYWTALVLLGIGWNFLFVSGTSLLPSCYRGGEKFRVQMFNDFSVFGFQAMASLGAGALLTGLGWQILLVACLPFIGVQLMLVAWWKLSKSRVLQGDNN</sequence>
<feature type="transmembrane region" description="Helical" evidence="4">
    <location>
        <begin position="301"/>
        <end position="325"/>
    </location>
</feature>
<evidence type="ECO:0000256" key="1">
    <source>
        <dbReference type="ARBA" id="ARBA00022692"/>
    </source>
</evidence>
<evidence type="ECO:0000256" key="3">
    <source>
        <dbReference type="ARBA" id="ARBA00023136"/>
    </source>
</evidence>
<evidence type="ECO:0000313" key="7">
    <source>
        <dbReference type="Proteomes" id="UP001297581"/>
    </source>
</evidence>
<dbReference type="GO" id="GO:0022857">
    <property type="term" value="F:transmembrane transporter activity"/>
    <property type="evidence" value="ECO:0007669"/>
    <property type="project" value="InterPro"/>
</dbReference>
<dbReference type="InterPro" id="IPR020846">
    <property type="entry name" value="MFS_dom"/>
</dbReference>
<feature type="transmembrane region" description="Helical" evidence="4">
    <location>
        <begin position="363"/>
        <end position="384"/>
    </location>
</feature>
<feature type="transmembrane region" description="Helical" evidence="4">
    <location>
        <begin position="159"/>
        <end position="181"/>
    </location>
</feature>
<name>A0AAJ1BE22_9GAMM</name>
<protein>
    <submittedName>
        <fullName evidence="6">MFS transporter</fullName>
    </submittedName>
</protein>
<evidence type="ECO:0000313" key="6">
    <source>
        <dbReference type="EMBL" id="MCH4293064.1"/>
    </source>
</evidence>
<dbReference type="InterPro" id="IPR011701">
    <property type="entry name" value="MFS"/>
</dbReference>
<dbReference type="PROSITE" id="PS50850">
    <property type="entry name" value="MFS"/>
    <property type="match status" value="1"/>
</dbReference>
<comment type="caution">
    <text evidence="6">The sequence shown here is derived from an EMBL/GenBank/DDBJ whole genome shotgun (WGS) entry which is preliminary data.</text>
</comment>
<evidence type="ECO:0000256" key="4">
    <source>
        <dbReference type="SAM" id="Phobius"/>
    </source>
</evidence>
<organism evidence="6 7">
    <name type="scientific">Shewanella zhuhaiensis</name>
    <dbReference type="NCBI Taxonomy" id="2919576"/>
    <lineage>
        <taxon>Bacteria</taxon>
        <taxon>Pseudomonadati</taxon>
        <taxon>Pseudomonadota</taxon>
        <taxon>Gammaproteobacteria</taxon>
        <taxon>Alteromonadales</taxon>
        <taxon>Shewanellaceae</taxon>
        <taxon>Shewanella</taxon>
    </lineage>
</organism>
<dbReference type="PANTHER" id="PTHR23534:SF1">
    <property type="entry name" value="MAJOR FACILITATOR SUPERFAMILY PROTEIN"/>
    <property type="match status" value="1"/>
</dbReference>
<keyword evidence="1 4" id="KW-0812">Transmembrane</keyword>
<feature type="transmembrane region" description="Helical" evidence="4">
    <location>
        <begin position="94"/>
        <end position="114"/>
    </location>
</feature>
<feature type="domain" description="Major facilitator superfamily (MFS) profile" evidence="5">
    <location>
        <begin position="209"/>
        <end position="397"/>
    </location>
</feature>
<accession>A0AAJ1BE22</accession>
<dbReference type="Gene3D" id="1.20.1250.20">
    <property type="entry name" value="MFS general substrate transporter like domains"/>
    <property type="match status" value="1"/>
</dbReference>
<dbReference type="RefSeq" id="WP_240589680.1">
    <property type="nucleotide sequence ID" value="NZ_JAKUDL010000001.1"/>
</dbReference>
<keyword evidence="2 4" id="KW-1133">Transmembrane helix</keyword>
<feature type="transmembrane region" description="Helical" evidence="4">
    <location>
        <begin position="277"/>
        <end position="295"/>
    </location>
</feature>
<proteinExistence type="predicted"/>
<dbReference type="AlphaFoldDB" id="A0AAJ1BE22"/>
<dbReference type="Proteomes" id="UP001297581">
    <property type="component" value="Unassembled WGS sequence"/>
</dbReference>
<dbReference type="EMBL" id="JAKUDL010000001">
    <property type="protein sequence ID" value="MCH4293064.1"/>
    <property type="molecule type" value="Genomic_DNA"/>
</dbReference>
<evidence type="ECO:0000256" key="2">
    <source>
        <dbReference type="ARBA" id="ARBA00022989"/>
    </source>
</evidence>
<dbReference type="PANTHER" id="PTHR23534">
    <property type="entry name" value="MFS PERMEASE"/>
    <property type="match status" value="1"/>
</dbReference>
<keyword evidence="7" id="KW-1185">Reference proteome</keyword>
<dbReference type="Pfam" id="PF07690">
    <property type="entry name" value="MFS_1"/>
    <property type="match status" value="1"/>
</dbReference>
<dbReference type="InterPro" id="IPR036259">
    <property type="entry name" value="MFS_trans_sf"/>
</dbReference>
<feature type="transmembrane region" description="Helical" evidence="4">
    <location>
        <begin position="134"/>
        <end position="153"/>
    </location>
</feature>